<organism evidence="3 4">
    <name type="scientific">Reichenbachiella faecimaris</name>
    <dbReference type="NCBI Taxonomy" id="692418"/>
    <lineage>
        <taxon>Bacteria</taxon>
        <taxon>Pseudomonadati</taxon>
        <taxon>Bacteroidota</taxon>
        <taxon>Cytophagia</taxon>
        <taxon>Cytophagales</taxon>
        <taxon>Reichenbachiellaceae</taxon>
        <taxon>Reichenbachiella</taxon>
    </lineage>
</organism>
<reference evidence="3 4" key="1">
    <citation type="submission" date="2017-04" db="EMBL/GenBank/DDBJ databases">
        <authorList>
            <person name="Afonso C.L."/>
            <person name="Miller P.J."/>
            <person name="Scott M.A."/>
            <person name="Spackman E."/>
            <person name="Goraichik I."/>
            <person name="Dimitrov K.M."/>
            <person name="Suarez D.L."/>
            <person name="Swayne D.E."/>
        </authorList>
    </citation>
    <scope>NUCLEOTIDE SEQUENCE [LARGE SCALE GENOMIC DNA]</scope>
    <source>
        <strain evidence="3 4">DSM 26133</strain>
    </source>
</reference>
<keyword evidence="2" id="KW-1003">Cell membrane</keyword>
<comment type="function">
    <text evidence="2">NDH-1 shuttles electrons from NADH, via FMN and iron-sulfur (Fe-S) centers, to quinones in the respiratory chain. Couples the redox reaction to proton translocation (for every two electrons transferred, four hydrogen ions are translocated across the cytoplasmic membrane), and thus conserves the redox energy in a proton gradient.</text>
</comment>
<dbReference type="Gene3D" id="1.20.120.1200">
    <property type="entry name" value="NADH-ubiquinone/plastoquinone oxidoreductase chain 6, subunit NuoJ"/>
    <property type="match status" value="1"/>
</dbReference>
<feature type="transmembrane region" description="Helical" evidence="2">
    <location>
        <begin position="33"/>
        <end position="54"/>
    </location>
</feature>
<protein>
    <recommendedName>
        <fullName evidence="2">NADH-quinone oxidoreductase subunit J</fullName>
        <ecNumber evidence="2">7.1.1.-</ecNumber>
    </recommendedName>
</protein>
<feature type="transmembrane region" description="Helical" evidence="2">
    <location>
        <begin position="60"/>
        <end position="81"/>
    </location>
</feature>
<dbReference type="AlphaFoldDB" id="A0A1W2G8H0"/>
<keyword evidence="4" id="KW-1185">Reference proteome</keyword>
<evidence type="ECO:0000256" key="2">
    <source>
        <dbReference type="RuleBase" id="RU004429"/>
    </source>
</evidence>
<dbReference type="Proteomes" id="UP000192472">
    <property type="component" value="Unassembled WGS sequence"/>
</dbReference>
<dbReference type="GO" id="GO:0008137">
    <property type="term" value="F:NADH dehydrogenase (ubiquinone) activity"/>
    <property type="evidence" value="ECO:0007669"/>
    <property type="project" value="UniProtKB-UniRule"/>
</dbReference>
<evidence type="ECO:0000313" key="3">
    <source>
        <dbReference type="EMBL" id="SMD32967.1"/>
    </source>
</evidence>
<comment type="subcellular location">
    <subcellularLocation>
        <location evidence="2">Cell membrane</location>
        <topology evidence="2">Multi-pass membrane protein</topology>
    </subcellularLocation>
</comment>
<sequence>MEGLNIIAFYILAGFSVFSALGILFARNVVHAVFMLVLVFLGIAGVFIISNAEFVGVAQIMIYIGGILILMMFGIMLTHRIDGHRLETQNRRVLIASLLGFGLLGILLYPLKDGFPLFDFAKEPANELTVTEQIGVHLMTTELIALEVTAVLLLMALIGAAYIAGYNLKKKHGTD</sequence>
<dbReference type="InterPro" id="IPR042106">
    <property type="entry name" value="Nuo/plastoQ_OxRdtase_6_NuoJ"/>
</dbReference>
<dbReference type="OrthoDB" id="981464at2"/>
<dbReference type="STRING" id="692418.SAMN04488029_1328"/>
<dbReference type="EC" id="7.1.1.-" evidence="2"/>
<gene>
    <name evidence="3" type="ORF">SAMN04488029_1328</name>
</gene>
<keyword evidence="2" id="KW-1133">Transmembrane helix</keyword>
<keyword evidence="2" id="KW-0874">Quinone</keyword>
<dbReference type="InterPro" id="IPR001457">
    <property type="entry name" value="NADH_UbQ/plastoQ_OxRdtase_su6"/>
</dbReference>
<keyword evidence="2" id="KW-0812">Transmembrane</keyword>
<comment type="similarity">
    <text evidence="1 2">Belongs to the complex I subunit 6 family.</text>
</comment>
<feature type="transmembrane region" description="Helical" evidence="2">
    <location>
        <begin position="93"/>
        <end position="111"/>
    </location>
</feature>
<dbReference type="GO" id="GO:0048038">
    <property type="term" value="F:quinone binding"/>
    <property type="evidence" value="ECO:0007669"/>
    <property type="project" value="UniProtKB-UniRule"/>
</dbReference>
<keyword evidence="2" id="KW-0472">Membrane</keyword>
<keyword evidence="2" id="KW-0520">NAD</keyword>
<dbReference type="Pfam" id="PF00499">
    <property type="entry name" value="Oxidored_q3"/>
    <property type="match status" value="1"/>
</dbReference>
<feature type="transmembrane region" description="Helical" evidence="2">
    <location>
        <begin position="6"/>
        <end position="26"/>
    </location>
</feature>
<name>A0A1W2G8H0_REIFA</name>
<accession>A0A1W2G8H0</accession>
<feature type="transmembrane region" description="Helical" evidence="2">
    <location>
        <begin position="143"/>
        <end position="164"/>
    </location>
</feature>
<dbReference type="EMBL" id="FWYF01000001">
    <property type="protein sequence ID" value="SMD32967.1"/>
    <property type="molecule type" value="Genomic_DNA"/>
</dbReference>
<evidence type="ECO:0000313" key="4">
    <source>
        <dbReference type="Proteomes" id="UP000192472"/>
    </source>
</evidence>
<comment type="catalytic activity">
    <reaction evidence="2">
        <text>a quinone + NADH + 5 H(+)(in) = a quinol + NAD(+) + 4 H(+)(out)</text>
        <dbReference type="Rhea" id="RHEA:57888"/>
        <dbReference type="ChEBI" id="CHEBI:15378"/>
        <dbReference type="ChEBI" id="CHEBI:24646"/>
        <dbReference type="ChEBI" id="CHEBI:57540"/>
        <dbReference type="ChEBI" id="CHEBI:57945"/>
        <dbReference type="ChEBI" id="CHEBI:132124"/>
    </reaction>
</comment>
<evidence type="ECO:0000256" key="1">
    <source>
        <dbReference type="ARBA" id="ARBA00005698"/>
    </source>
</evidence>
<dbReference type="GO" id="GO:0005886">
    <property type="term" value="C:plasma membrane"/>
    <property type="evidence" value="ECO:0007669"/>
    <property type="project" value="UniProtKB-SubCell"/>
</dbReference>
<dbReference type="PANTHER" id="PTHR33269">
    <property type="entry name" value="NADH-UBIQUINONE OXIDOREDUCTASE CHAIN 6"/>
    <property type="match status" value="1"/>
</dbReference>
<proteinExistence type="inferred from homology"/>
<dbReference type="PANTHER" id="PTHR33269:SF17">
    <property type="entry name" value="NADH-UBIQUINONE OXIDOREDUCTASE CHAIN 6"/>
    <property type="match status" value="1"/>
</dbReference>